<evidence type="ECO:0000313" key="5">
    <source>
        <dbReference type="Proteomes" id="UP000234661"/>
    </source>
</evidence>
<name>A0A2J4YM73_9ENTR</name>
<reference evidence="4 5" key="2">
    <citation type="submission" date="2018-01" db="EMBL/GenBank/DDBJ databases">
        <title>Genomic study of Klebsiella pneumoniae.</title>
        <authorList>
            <person name="Yang Y."/>
            <person name="Bicalho R."/>
        </authorList>
    </citation>
    <scope>NUCLEOTIDE SEQUENCE [LARGE SCALE GENOMIC DNA]</scope>
    <source>
        <strain evidence="4 5">A2</strain>
    </source>
</reference>
<dbReference type="PRINTS" id="PR00508">
    <property type="entry name" value="S21N4MTFRASE"/>
</dbReference>
<sequence length="143" mass="15711">AVGQLVFTKTYASNRRNAKDRRGFVDYRHEGAYVLAKGRPVPPLRPLPDVMPFPYTGNPLHPNQKPVEALQPLIESFSAPGAIILDPFAGSASTCVAAYRAGRRYIGIEMLAQYHRAGTERLAAMHRAVNTPAANDEWLPEVA</sequence>
<evidence type="ECO:0000259" key="3">
    <source>
        <dbReference type="Pfam" id="PF01555"/>
    </source>
</evidence>
<feature type="domain" description="DNA methylase N-4/N-6" evidence="3">
    <location>
        <begin position="58"/>
        <end position="117"/>
    </location>
</feature>
<accession>A0A2J4YM73</accession>
<feature type="non-terminal residue" evidence="4">
    <location>
        <position position="1"/>
    </location>
</feature>
<evidence type="ECO:0000256" key="1">
    <source>
        <dbReference type="ARBA" id="ARBA00022603"/>
    </source>
</evidence>
<dbReference type="Gene3D" id="3.40.50.150">
    <property type="entry name" value="Vaccinia Virus protein VP39"/>
    <property type="match status" value="1"/>
</dbReference>
<evidence type="ECO:0000256" key="2">
    <source>
        <dbReference type="ARBA" id="ARBA00022679"/>
    </source>
</evidence>
<gene>
    <name evidence="4" type="ORF">CWM85_27965</name>
</gene>
<keyword evidence="1 4" id="KW-0489">Methyltransferase</keyword>
<dbReference type="GO" id="GO:0008170">
    <property type="term" value="F:N-methyltransferase activity"/>
    <property type="evidence" value="ECO:0007669"/>
    <property type="project" value="InterPro"/>
</dbReference>
<dbReference type="AlphaFoldDB" id="A0A2J4YM73"/>
<dbReference type="Pfam" id="PF01555">
    <property type="entry name" value="N6_N4_Mtase"/>
    <property type="match status" value="1"/>
</dbReference>
<organism evidence="4 5">
    <name type="scientific">Klebsiella michiganensis</name>
    <dbReference type="NCBI Taxonomy" id="1134687"/>
    <lineage>
        <taxon>Bacteria</taxon>
        <taxon>Pseudomonadati</taxon>
        <taxon>Pseudomonadota</taxon>
        <taxon>Gammaproteobacteria</taxon>
        <taxon>Enterobacterales</taxon>
        <taxon>Enterobacteriaceae</taxon>
        <taxon>Klebsiella/Raoultella group</taxon>
        <taxon>Klebsiella</taxon>
    </lineage>
</organism>
<dbReference type="SUPFAM" id="SSF53335">
    <property type="entry name" value="S-adenosyl-L-methionine-dependent methyltransferases"/>
    <property type="match status" value="1"/>
</dbReference>
<proteinExistence type="predicted"/>
<dbReference type="GO" id="GO:0003677">
    <property type="term" value="F:DNA binding"/>
    <property type="evidence" value="ECO:0007669"/>
    <property type="project" value="InterPro"/>
</dbReference>
<dbReference type="InterPro" id="IPR029063">
    <property type="entry name" value="SAM-dependent_MTases_sf"/>
</dbReference>
<evidence type="ECO:0000313" key="4">
    <source>
        <dbReference type="EMBL" id="PLM51851.1"/>
    </source>
</evidence>
<comment type="caution">
    <text evidence="4">The sequence shown here is derived from an EMBL/GenBank/DDBJ whole genome shotgun (WGS) entry which is preliminary data.</text>
</comment>
<dbReference type="GO" id="GO:0032259">
    <property type="term" value="P:methylation"/>
    <property type="evidence" value="ECO:0007669"/>
    <property type="project" value="UniProtKB-KW"/>
</dbReference>
<keyword evidence="2" id="KW-0808">Transferase</keyword>
<dbReference type="Proteomes" id="UP000234661">
    <property type="component" value="Unassembled WGS sequence"/>
</dbReference>
<reference evidence="4 5" key="1">
    <citation type="submission" date="2017-11" db="EMBL/GenBank/DDBJ databases">
        <authorList>
            <person name="Han C.G."/>
        </authorList>
    </citation>
    <scope>NUCLEOTIDE SEQUENCE [LARGE SCALE GENOMIC DNA]</scope>
    <source>
        <strain evidence="4 5">A2</strain>
    </source>
</reference>
<dbReference type="InterPro" id="IPR002941">
    <property type="entry name" value="DNA_methylase_N4/N6"/>
</dbReference>
<dbReference type="EMBL" id="PIET01001210">
    <property type="protein sequence ID" value="PLM51851.1"/>
    <property type="molecule type" value="Genomic_DNA"/>
</dbReference>
<protein>
    <submittedName>
        <fullName evidence="4">DNA methylase</fullName>
    </submittedName>
</protein>
<dbReference type="InterPro" id="IPR001091">
    <property type="entry name" value="RM_Methyltransferase"/>
</dbReference>